<dbReference type="InterPro" id="IPR052782">
    <property type="entry name" value="Oocyte-zygote_transition_reg"/>
</dbReference>
<dbReference type="InterPro" id="IPR016130">
    <property type="entry name" value="Tyr_Pase_AS"/>
</dbReference>
<feature type="domain" description="Tyrosine-protein phosphatase" evidence="1">
    <location>
        <begin position="1"/>
        <end position="166"/>
    </location>
</feature>
<sequence length="166" mass="18615">MVVQENSTAILMLCNFIEQVTELGVEISFILKAKKCAEYFPTEEGPPLVFEGNVSVQLKRQYPKNKKNGGQRGVAWAESTVNFQINNDLNFPFPFETKVKVMVRQLEVSVPDQPIHTCTHYHWMDWPDRGVPEADLAPVSLLARLKECTTPIIVHCSAGIGRTGSI</sequence>
<evidence type="ECO:0000259" key="2">
    <source>
        <dbReference type="PROSITE" id="PS50056"/>
    </source>
</evidence>
<accession>A0A3P7J147</accession>
<dbReference type="GO" id="GO:0004725">
    <property type="term" value="F:protein tyrosine phosphatase activity"/>
    <property type="evidence" value="ECO:0007669"/>
    <property type="project" value="InterPro"/>
</dbReference>
<dbReference type="InterPro" id="IPR000242">
    <property type="entry name" value="PTP_cat"/>
</dbReference>
<dbReference type="PANTHER" id="PTHR46163:SF5">
    <property type="entry name" value="TYROSINE-PROTEIN PHOSPHATASE"/>
    <property type="match status" value="1"/>
</dbReference>
<dbReference type="Gene3D" id="3.90.190.10">
    <property type="entry name" value="Protein tyrosine phosphatase superfamily"/>
    <property type="match status" value="1"/>
</dbReference>
<dbReference type="InterPro" id="IPR029021">
    <property type="entry name" value="Prot-tyrosine_phosphatase-like"/>
</dbReference>
<name>A0A3P7J147_STRVU</name>
<protein>
    <recommendedName>
        <fullName evidence="5">Tyrosine-protein phosphatase domain-containing protein</fullName>
    </recommendedName>
</protein>
<keyword evidence="4" id="KW-1185">Reference proteome</keyword>
<dbReference type="PANTHER" id="PTHR46163">
    <property type="entry name" value="TYROSINE-PROTEIN PHOSPHATASE-RELATED"/>
    <property type="match status" value="1"/>
</dbReference>
<dbReference type="PROSITE" id="PS50056">
    <property type="entry name" value="TYR_PHOSPHATASE_2"/>
    <property type="match status" value="1"/>
</dbReference>
<evidence type="ECO:0008006" key="5">
    <source>
        <dbReference type="Google" id="ProtNLM"/>
    </source>
</evidence>
<evidence type="ECO:0000259" key="1">
    <source>
        <dbReference type="PROSITE" id="PS50055"/>
    </source>
</evidence>
<evidence type="ECO:0000313" key="3">
    <source>
        <dbReference type="EMBL" id="VDM71664.1"/>
    </source>
</evidence>
<gene>
    <name evidence="3" type="ORF">SVUK_LOCUS6662</name>
</gene>
<feature type="non-terminal residue" evidence="3">
    <location>
        <position position="166"/>
    </location>
</feature>
<dbReference type="PRINTS" id="PR00700">
    <property type="entry name" value="PRTYPHPHTASE"/>
</dbReference>
<dbReference type="SUPFAM" id="SSF52799">
    <property type="entry name" value="(Phosphotyrosine protein) phosphatases II"/>
    <property type="match status" value="1"/>
</dbReference>
<dbReference type="Proteomes" id="UP000270094">
    <property type="component" value="Unassembled WGS sequence"/>
</dbReference>
<dbReference type="OrthoDB" id="10253954at2759"/>
<dbReference type="AlphaFoldDB" id="A0A3P7J147"/>
<proteinExistence type="predicted"/>
<dbReference type="PROSITE" id="PS00383">
    <property type="entry name" value="TYR_PHOSPHATASE_1"/>
    <property type="match status" value="1"/>
</dbReference>
<feature type="domain" description="Tyrosine specific protein phosphatases" evidence="2">
    <location>
        <begin position="151"/>
        <end position="166"/>
    </location>
</feature>
<evidence type="ECO:0000313" key="4">
    <source>
        <dbReference type="Proteomes" id="UP000270094"/>
    </source>
</evidence>
<dbReference type="EMBL" id="UYYB01021499">
    <property type="protein sequence ID" value="VDM71664.1"/>
    <property type="molecule type" value="Genomic_DNA"/>
</dbReference>
<dbReference type="CDD" id="cd00047">
    <property type="entry name" value="PTPc"/>
    <property type="match status" value="1"/>
</dbReference>
<reference evidence="3 4" key="1">
    <citation type="submission" date="2018-11" db="EMBL/GenBank/DDBJ databases">
        <authorList>
            <consortium name="Pathogen Informatics"/>
        </authorList>
    </citation>
    <scope>NUCLEOTIDE SEQUENCE [LARGE SCALE GENOMIC DNA]</scope>
</reference>
<dbReference type="Pfam" id="PF00102">
    <property type="entry name" value="Y_phosphatase"/>
    <property type="match status" value="2"/>
</dbReference>
<dbReference type="PROSITE" id="PS50055">
    <property type="entry name" value="TYR_PHOSPHATASE_PTP"/>
    <property type="match status" value="1"/>
</dbReference>
<dbReference type="InterPro" id="IPR000387">
    <property type="entry name" value="Tyr_Pase_dom"/>
</dbReference>
<organism evidence="3 4">
    <name type="scientific">Strongylus vulgaris</name>
    <name type="common">Blood worm</name>
    <dbReference type="NCBI Taxonomy" id="40348"/>
    <lineage>
        <taxon>Eukaryota</taxon>
        <taxon>Metazoa</taxon>
        <taxon>Ecdysozoa</taxon>
        <taxon>Nematoda</taxon>
        <taxon>Chromadorea</taxon>
        <taxon>Rhabditida</taxon>
        <taxon>Rhabditina</taxon>
        <taxon>Rhabditomorpha</taxon>
        <taxon>Strongyloidea</taxon>
        <taxon>Strongylidae</taxon>
        <taxon>Strongylus</taxon>
    </lineage>
</organism>